<proteinExistence type="predicted"/>
<evidence type="ECO:0000313" key="3">
    <source>
        <dbReference type="Proteomes" id="UP001152797"/>
    </source>
</evidence>
<evidence type="ECO:0000313" key="2">
    <source>
        <dbReference type="EMBL" id="CAL4801407.1"/>
    </source>
</evidence>
<dbReference type="EMBL" id="CAMXCT010006179">
    <property type="protein sequence ID" value="CAI4014095.1"/>
    <property type="molecule type" value="Genomic_DNA"/>
</dbReference>
<sequence>MAPPPPPTRRLRDAVARENIAELVDLQRRGLIKSKEFSGHHDFGPEDVQVVLFDVYSLDSFAACCAARKALPHAEFEGVTRSGCGENLNVEVRDKVIALLGVCWDYDDMRNLIENGAQVLVLQSEDTLSEPDKNDLIQLGTWIEVDPRLGAGVLAWEFFNKGDPVPLLLRAIEDSYLGRNVFKDGKAMEDGIDVLLEDVTDINAEVKALLRPVAYRDEIFTKFNHLLNDNQATRKRLQVIAEKGRERAAEIAADQARAAASCVVRVFRHFPAWKCNMVLMSSKFEGRVAEFLAQQLADRCAGDEGRCFGAVLEIANGVRVVLRSLEGGPDVSQIAGHFGGCGSATRAFFKAGSSTFLESNLEQPEVVLRDVSLDSSCLTLKPKDLVTVMVRDQHFRDSPLDDWSWGFKVGEPEKEGWFPTLSYSVYIAVRTEPSHGTGVKPVKEGDIVVGHLQRGKYIYGRRLPGGPIETPELKSWFPFAEDLFKRLHASSAAVALLDAGFFRMPEILA</sequence>
<dbReference type="AlphaFoldDB" id="A0A9P1GHP4"/>
<reference evidence="2 3" key="2">
    <citation type="submission" date="2024-05" db="EMBL/GenBank/DDBJ databases">
        <authorList>
            <person name="Chen Y."/>
            <person name="Shah S."/>
            <person name="Dougan E. K."/>
            <person name="Thang M."/>
            <person name="Chan C."/>
        </authorList>
    </citation>
    <scope>NUCLEOTIDE SEQUENCE [LARGE SCALE GENOMIC DNA]</scope>
</reference>
<dbReference type="Proteomes" id="UP001152797">
    <property type="component" value="Unassembled WGS sequence"/>
</dbReference>
<keyword evidence="3" id="KW-1185">Reference proteome</keyword>
<name>A0A9P1GHP4_9DINO</name>
<accession>A0A9P1GHP4</accession>
<organism evidence="1">
    <name type="scientific">Cladocopium goreaui</name>
    <dbReference type="NCBI Taxonomy" id="2562237"/>
    <lineage>
        <taxon>Eukaryota</taxon>
        <taxon>Sar</taxon>
        <taxon>Alveolata</taxon>
        <taxon>Dinophyceae</taxon>
        <taxon>Suessiales</taxon>
        <taxon>Symbiodiniaceae</taxon>
        <taxon>Cladocopium</taxon>
    </lineage>
</organism>
<reference evidence="1" key="1">
    <citation type="submission" date="2022-10" db="EMBL/GenBank/DDBJ databases">
        <authorList>
            <person name="Chen Y."/>
            <person name="Dougan E. K."/>
            <person name="Chan C."/>
            <person name="Rhodes N."/>
            <person name="Thang M."/>
        </authorList>
    </citation>
    <scope>NUCLEOTIDE SEQUENCE</scope>
</reference>
<gene>
    <name evidence="1" type="ORF">C1SCF055_LOCUS39020</name>
</gene>
<dbReference type="EMBL" id="CAMXCT030006179">
    <property type="protein sequence ID" value="CAL4801407.1"/>
    <property type="molecule type" value="Genomic_DNA"/>
</dbReference>
<dbReference type="OrthoDB" id="443832at2759"/>
<protein>
    <submittedName>
        <fullName evidence="1">Uncharacterized protein</fullName>
    </submittedName>
</protein>
<comment type="caution">
    <text evidence="1">The sequence shown here is derived from an EMBL/GenBank/DDBJ whole genome shotgun (WGS) entry which is preliminary data.</text>
</comment>
<dbReference type="EMBL" id="CAMXCT020006179">
    <property type="protein sequence ID" value="CAL1167470.1"/>
    <property type="molecule type" value="Genomic_DNA"/>
</dbReference>
<evidence type="ECO:0000313" key="1">
    <source>
        <dbReference type="EMBL" id="CAI4014095.1"/>
    </source>
</evidence>